<dbReference type="SUPFAM" id="SSF110710">
    <property type="entry name" value="TTHA0583/YokD-like"/>
    <property type="match status" value="1"/>
</dbReference>
<name>A0A0F9RPY3_9ZZZZ</name>
<proteinExistence type="inferred from homology"/>
<dbReference type="GO" id="GO:0008080">
    <property type="term" value="F:N-acetyltransferase activity"/>
    <property type="evidence" value="ECO:0007669"/>
    <property type="project" value="InterPro"/>
</dbReference>
<dbReference type="AlphaFoldDB" id="A0A0F9RPY3"/>
<dbReference type="InterPro" id="IPR028345">
    <property type="entry name" value="Antibiotic_NAT-like"/>
</dbReference>
<dbReference type="PANTHER" id="PTHR11104:SF0">
    <property type="entry name" value="SPBETA PROPHAGE-DERIVED AMINOGLYCOSIDE N(3')-ACETYLTRANSFERASE-LIKE PROTEIN YOKD"/>
    <property type="match status" value="1"/>
</dbReference>
<organism evidence="4">
    <name type="scientific">marine sediment metagenome</name>
    <dbReference type="NCBI Taxonomy" id="412755"/>
    <lineage>
        <taxon>unclassified sequences</taxon>
        <taxon>metagenomes</taxon>
        <taxon>ecological metagenomes</taxon>
    </lineage>
</organism>
<evidence type="ECO:0000256" key="3">
    <source>
        <dbReference type="ARBA" id="ARBA00023315"/>
    </source>
</evidence>
<dbReference type="GO" id="GO:0046677">
    <property type="term" value="P:response to antibiotic"/>
    <property type="evidence" value="ECO:0007669"/>
    <property type="project" value="InterPro"/>
</dbReference>
<gene>
    <name evidence="4" type="ORF">LCGC14_0868660</name>
</gene>
<sequence length="278" mass="31531">MGNLRKKKSEKDVVSSTTKPNTIKSLKSDFKALGVKFGAIIIVHCSLSEIGWTVGGPVSVIKALMQVLTPEGTLIMPTFSGDNTDPSHWENPPVPKNWWKTIRNEMPAFHPEITPTRGMGLIVETFRKWPNVMRSSHPVSSFAAWGKYSKFITKDHELTVDLGEDSPLARIYDLDGKVLLVGVSHANNTSLHLAEYRSVYPGKQYYPNGTAMLINNKRKWKVWEELNHNCDDFKQLGIDFESIINYIPGKIGLTEARLISQRNIIDFAVEWFKKNRKF</sequence>
<dbReference type="InterPro" id="IPR003679">
    <property type="entry name" value="Amioglycoside_AcTrfase"/>
</dbReference>
<evidence type="ECO:0000256" key="1">
    <source>
        <dbReference type="ARBA" id="ARBA00006383"/>
    </source>
</evidence>
<evidence type="ECO:0008006" key="5">
    <source>
        <dbReference type="Google" id="ProtNLM"/>
    </source>
</evidence>
<comment type="similarity">
    <text evidence="1">Belongs to the antibiotic N-acetyltransferase family.</text>
</comment>
<keyword evidence="3" id="KW-0012">Acyltransferase</keyword>
<reference evidence="4" key="1">
    <citation type="journal article" date="2015" name="Nature">
        <title>Complex archaea that bridge the gap between prokaryotes and eukaryotes.</title>
        <authorList>
            <person name="Spang A."/>
            <person name="Saw J.H."/>
            <person name="Jorgensen S.L."/>
            <person name="Zaremba-Niedzwiedzka K."/>
            <person name="Martijn J."/>
            <person name="Lind A.E."/>
            <person name="van Eijk R."/>
            <person name="Schleper C."/>
            <person name="Guy L."/>
            <person name="Ettema T.J."/>
        </authorList>
    </citation>
    <scope>NUCLEOTIDE SEQUENCE</scope>
</reference>
<accession>A0A0F9RPY3</accession>
<evidence type="ECO:0000256" key="2">
    <source>
        <dbReference type="ARBA" id="ARBA00022679"/>
    </source>
</evidence>
<evidence type="ECO:0000313" key="4">
    <source>
        <dbReference type="EMBL" id="KKN27036.1"/>
    </source>
</evidence>
<keyword evidence="2" id="KW-0808">Transferase</keyword>
<protein>
    <recommendedName>
        <fullName evidence="5">Aminoglycoside N(3)-acetyltransferase</fullName>
    </recommendedName>
</protein>
<dbReference type="Pfam" id="PF02522">
    <property type="entry name" value="Antibiotic_NAT"/>
    <property type="match status" value="1"/>
</dbReference>
<dbReference type="PANTHER" id="PTHR11104">
    <property type="entry name" value="AMINOGLYCOSIDE N3-ACETYLTRANSFERASE"/>
    <property type="match status" value="1"/>
</dbReference>
<comment type="caution">
    <text evidence="4">The sequence shown here is derived from an EMBL/GenBank/DDBJ whole genome shotgun (WGS) entry which is preliminary data.</text>
</comment>
<dbReference type="EMBL" id="LAZR01002673">
    <property type="protein sequence ID" value="KKN27036.1"/>
    <property type="molecule type" value="Genomic_DNA"/>
</dbReference>